<gene>
    <name evidence="3" type="ORF">PAI11_40680</name>
</gene>
<dbReference type="Pfam" id="PF09084">
    <property type="entry name" value="NMT1"/>
    <property type="match status" value="1"/>
</dbReference>
<protein>
    <submittedName>
        <fullName evidence="3">Nitrate/sulfonate/bicarbonate ABC transporter substrate-binding protein</fullName>
    </submittedName>
</protein>
<dbReference type="PATRIC" id="fig|1097667.3.peg.4033"/>
<evidence type="ECO:0000256" key="1">
    <source>
        <dbReference type="SAM" id="SignalP"/>
    </source>
</evidence>
<feature type="chain" id="PRO_5039681996" evidence="1">
    <location>
        <begin position="21"/>
        <end position="325"/>
    </location>
</feature>
<dbReference type="Gene3D" id="3.40.190.10">
    <property type="entry name" value="Periplasmic binding protein-like II"/>
    <property type="match status" value="2"/>
</dbReference>
<accession>H0EB43</accession>
<reference evidence="3 4" key="1">
    <citation type="journal article" date="2013" name="Biodegradation">
        <title>Quantitative proteomic analysis of ibuprofen-degrading Patulibacter sp. strain I11.</title>
        <authorList>
            <person name="Almeida B."/>
            <person name="Kjeldal H."/>
            <person name="Lolas I."/>
            <person name="Knudsen A.D."/>
            <person name="Carvalho G."/>
            <person name="Nielsen K.L."/>
            <person name="Barreto Crespo M.T."/>
            <person name="Stensballe A."/>
            <person name="Nielsen J.L."/>
        </authorList>
    </citation>
    <scope>NUCLEOTIDE SEQUENCE [LARGE SCALE GENOMIC DNA]</scope>
    <source>
        <strain evidence="3 4">I11</strain>
    </source>
</reference>
<comment type="caution">
    <text evidence="3">The sequence shown here is derived from an EMBL/GenBank/DDBJ whole genome shotgun (WGS) entry which is preliminary data.</text>
</comment>
<keyword evidence="4" id="KW-1185">Reference proteome</keyword>
<keyword evidence="1" id="KW-0732">Signal</keyword>
<dbReference type="AlphaFoldDB" id="H0EB43"/>
<proteinExistence type="predicted"/>
<sequence>MKHRILPLLLAVGATLGLVACGSDDGGSADGGTRSTTLALDWFAQPSSGGPYAAQAEGFYRDRKLDVTIQPGSAQATSIQIVGGGKAQFGLETAENILQARDKGVPIVALAATLQKSPAVLLYHQGQDVESYRDLNGRTVYTQIGSPVWQWQKKHYGLDDVKDRQFAGSYAPFAKDQRAVAQGYVTSSPAQLKAQGVDVAVLENPEGTGYGSVLFTTEKEIRDHPDVVRDVVAATVEGWTYYRDHVAQVSEVLAKNAKGRTIEDLNAEGEAQKPFIWTGDATTHGFGWTTAARWQATADLLLKAGAISKPADVAKAFTTDYLPKR</sequence>
<evidence type="ECO:0000313" key="4">
    <source>
        <dbReference type="Proteomes" id="UP000005143"/>
    </source>
</evidence>
<dbReference type="SUPFAM" id="SSF53850">
    <property type="entry name" value="Periplasmic binding protein-like II"/>
    <property type="match status" value="1"/>
</dbReference>
<dbReference type="PANTHER" id="PTHR31528">
    <property type="entry name" value="4-AMINO-5-HYDROXYMETHYL-2-METHYLPYRIMIDINE PHOSPHATE SYNTHASE THI11-RELATED"/>
    <property type="match status" value="1"/>
</dbReference>
<evidence type="ECO:0000313" key="3">
    <source>
        <dbReference type="EMBL" id="EHN09118.1"/>
    </source>
</evidence>
<dbReference type="InterPro" id="IPR027939">
    <property type="entry name" value="NMT1/THI5"/>
</dbReference>
<dbReference type="Proteomes" id="UP000005143">
    <property type="component" value="Unassembled WGS sequence"/>
</dbReference>
<dbReference type="InterPro" id="IPR015168">
    <property type="entry name" value="SsuA/THI5"/>
</dbReference>
<organism evidence="3 4">
    <name type="scientific">Patulibacter medicamentivorans</name>
    <dbReference type="NCBI Taxonomy" id="1097667"/>
    <lineage>
        <taxon>Bacteria</taxon>
        <taxon>Bacillati</taxon>
        <taxon>Actinomycetota</taxon>
        <taxon>Thermoleophilia</taxon>
        <taxon>Solirubrobacterales</taxon>
        <taxon>Patulibacteraceae</taxon>
        <taxon>Patulibacter</taxon>
    </lineage>
</organism>
<dbReference type="RefSeq" id="WP_007578705.1">
    <property type="nucleotide sequence ID" value="NZ_AGUD01000303.1"/>
</dbReference>
<feature type="domain" description="SsuA/THI5-like" evidence="2">
    <location>
        <begin position="46"/>
        <end position="245"/>
    </location>
</feature>
<evidence type="ECO:0000259" key="2">
    <source>
        <dbReference type="Pfam" id="PF09084"/>
    </source>
</evidence>
<name>H0EB43_9ACTN</name>
<dbReference type="PROSITE" id="PS51257">
    <property type="entry name" value="PROKAR_LIPOPROTEIN"/>
    <property type="match status" value="1"/>
</dbReference>
<dbReference type="EMBL" id="AGUD01000303">
    <property type="protein sequence ID" value="EHN09118.1"/>
    <property type="molecule type" value="Genomic_DNA"/>
</dbReference>
<dbReference type="GO" id="GO:0009228">
    <property type="term" value="P:thiamine biosynthetic process"/>
    <property type="evidence" value="ECO:0007669"/>
    <property type="project" value="InterPro"/>
</dbReference>
<dbReference type="PANTHER" id="PTHR31528:SF3">
    <property type="entry name" value="THIAMINE BIOSYNTHESIS PROTEIN HI_0357-RELATED"/>
    <property type="match status" value="1"/>
</dbReference>
<feature type="signal peptide" evidence="1">
    <location>
        <begin position="1"/>
        <end position="20"/>
    </location>
</feature>